<accession>A0A1Q2HZ54</accession>
<name>A0A1Q2HZ54_9CORY</name>
<organism evidence="3 4">
    <name type="scientific">Corynebacterium glaucum</name>
    <dbReference type="NCBI Taxonomy" id="187491"/>
    <lineage>
        <taxon>Bacteria</taxon>
        <taxon>Bacillati</taxon>
        <taxon>Actinomycetota</taxon>
        <taxon>Actinomycetes</taxon>
        <taxon>Mycobacteriales</taxon>
        <taxon>Corynebacteriaceae</taxon>
        <taxon>Corynebacterium</taxon>
    </lineage>
</organism>
<dbReference type="Proteomes" id="UP000217209">
    <property type="component" value="Chromosome"/>
</dbReference>
<dbReference type="InterPro" id="IPR007569">
    <property type="entry name" value="DUF559"/>
</dbReference>
<feature type="region of interest" description="Disordered" evidence="1">
    <location>
        <begin position="291"/>
        <end position="316"/>
    </location>
</feature>
<evidence type="ECO:0000259" key="2">
    <source>
        <dbReference type="Pfam" id="PF04480"/>
    </source>
</evidence>
<dbReference type="KEGG" id="cgv:CGLAU_10965"/>
<dbReference type="InterPro" id="IPR011335">
    <property type="entry name" value="Restrct_endonuc-II-like"/>
</dbReference>
<dbReference type="RefSeq" id="WP_095660720.1">
    <property type="nucleotide sequence ID" value="NZ_CP019688.1"/>
</dbReference>
<dbReference type="EMBL" id="CP019688">
    <property type="protein sequence ID" value="AQQ16127.1"/>
    <property type="molecule type" value="Genomic_DNA"/>
</dbReference>
<feature type="domain" description="DUF559" evidence="2">
    <location>
        <begin position="209"/>
        <end position="283"/>
    </location>
</feature>
<protein>
    <recommendedName>
        <fullName evidence="2">DUF559 domain-containing protein</fullName>
    </recommendedName>
</protein>
<dbReference type="OrthoDB" id="4775361at2"/>
<evidence type="ECO:0000313" key="4">
    <source>
        <dbReference type="Proteomes" id="UP000217209"/>
    </source>
</evidence>
<dbReference type="Gene3D" id="3.40.960.10">
    <property type="entry name" value="VSR Endonuclease"/>
    <property type="match status" value="1"/>
</dbReference>
<evidence type="ECO:0000256" key="1">
    <source>
        <dbReference type="SAM" id="MobiDB-lite"/>
    </source>
</evidence>
<reference evidence="3 4" key="1">
    <citation type="submission" date="2016-12" db="EMBL/GenBank/DDBJ databases">
        <authorList>
            <person name="Song W.-J."/>
            <person name="Kurnit D.M."/>
        </authorList>
    </citation>
    <scope>NUCLEOTIDE SEQUENCE [LARGE SCALE GENOMIC DNA]</scope>
    <source>
        <strain evidence="3 4">DSM 30827</strain>
    </source>
</reference>
<dbReference type="AlphaFoldDB" id="A0A1Q2HZ54"/>
<gene>
    <name evidence="3" type="ORF">CGLAU_10965</name>
</gene>
<sequence>METDKLGGLLLGRKSAAQHTCVQLTASKYVLEDEWYALQRHEKSALRCYAVGITGRKSVLIGRSAGCLNGLWILSNETASVELAMPSGNPPPRSQWPDGVLYRYVRLLESDITTVGAHGEVRVTTPIRSAIDIARFHSPRDGVVAMDSLFAGLTLGQQRAKWKEVHDHLKRMAGHKYIGRAHDAFDLSIHLSESAYESLFRVILAEHGIAVEVQKWIGPFRVDLLWGQLAIEIDGASKYQDVAKGTVVKQLQRENFIKEQGYEVIRLFPSEILRNESDCVARVREAKARADLRGAPGRPAGDERWEPEGGWGFRGD</sequence>
<proteinExistence type="predicted"/>
<keyword evidence="4" id="KW-1185">Reference proteome</keyword>
<evidence type="ECO:0000313" key="3">
    <source>
        <dbReference type="EMBL" id="AQQ16127.1"/>
    </source>
</evidence>
<dbReference type="Pfam" id="PF04480">
    <property type="entry name" value="DUF559"/>
    <property type="match status" value="1"/>
</dbReference>
<dbReference type="SUPFAM" id="SSF52980">
    <property type="entry name" value="Restriction endonuclease-like"/>
    <property type="match status" value="1"/>
</dbReference>